<feature type="compositionally biased region" description="Basic and acidic residues" evidence="2">
    <location>
        <begin position="586"/>
        <end position="595"/>
    </location>
</feature>
<feature type="region of interest" description="Disordered" evidence="2">
    <location>
        <begin position="454"/>
        <end position="603"/>
    </location>
</feature>
<dbReference type="PROSITE" id="PS50003">
    <property type="entry name" value="PH_DOMAIN"/>
    <property type="match status" value="1"/>
</dbReference>
<dbReference type="SUPFAM" id="SSF50729">
    <property type="entry name" value="PH domain-like"/>
    <property type="match status" value="1"/>
</dbReference>
<feature type="region of interest" description="Disordered" evidence="2">
    <location>
        <begin position="189"/>
        <end position="255"/>
    </location>
</feature>
<evidence type="ECO:0000313" key="6">
    <source>
        <dbReference type="EMBL" id="PIK62435.1"/>
    </source>
</evidence>
<feature type="compositionally biased region" description="Basic and acidic residues" evidence="2">
    <location>
        <begin position="1427"/>
        <end position="1444"/>
    </location>
</feature>
<dbReference type="SMART" id="SM00324">
    <property type="entry name" value="RhoGAP"/>
    <property type="match status" value="1"/>
</dbReference>
<feature type="domain" description="Rho-GAP" evidence="5">
    <location>
        <begin position="844"/>
        <end position="1036"/>
    </location>
</feature>
<feature type="compositionally biased region" description="Polar residues" evidence="2">
    <location>
        <begin position="1275"/>
        <end position="1287"/>
    </location>
</feature>
<dbReference type="Gene3D" id="2.30.42.10">
    <property type="match status" value="1"/>
</dbReference>
<dbReference type="FunFam" id="1.10.555.10:FF:000058">
    <property type="entry name" value="GTPase-activating protein pac-1"/>
    <property type="match status" value="1"/>
</dbReference>
<proteinExistence type="predicted"/>
<feature type="region of interest" description="Disordered" evidence="2">
    <location>
        <begin position="1311"/>
        <end position="1376"/>
    </location>
</feature>
<feature type="compositionally biased region" description="Basic and acidic residues" evidence="2">
    <location>
        <begin position="426"/>
        <end position="435"/>
    </location>
</feature>
<dbReference type="InterPro" id="IPR001478">
    <property type="entry name" value="PDZ"/>
</dbReference>
<feature type="compositionally biased region" description="Basic and acidic residues" evidence="2">
    <location>
        <begin position="1264"/>
        <end position="1273"/>
    </location>
</feature>
<evidence type="ECO:0000256" key="1">
    <source>
        <dbReference type="ARBA" id="ARBA00022468"/>
    </source>
</evidence>
<feature type="compositionally biased region" description="Polar residues" evidence="2">
    <location>
        <begin position="243"/>
        <end position="255"/>
    </location>
</feature>
<dbReference type="SMART" id="SM00228">
    <property type="entry name" value="PDZ"/>
    <property type="match status" value="1"/>
</dbReference>
<accession>A0A2G8LQB7</accession>
<evidence type="ECO:0000256" key="2">
    <source>
        <dbReference type="SAM" id="MobiDB-lite"/>
    </source>
</evidence>
<feature type="region of interest" description="Disordered" evidence="2">
    <location>
        <begin position="365"/>
        <end position="394"/>
    </location>
</feature>
<dbReference type="Pfam" id="PF00620">
    <property type="entry name" value="RhoGAP"/>
    <property type="match status" value="1"/>
</dbReference>
<feature type="region of interest" description="Disordered" evidence="2">
    <location>
        <begin position="288"/>
        <end position="322"/>
    </location>
</feature>
<dbReference type="InterPro" id="IPR011993">
    <property type="entry name" value="PH-like_dom_sf"/>
</dbReference>
<dbReference type="PANTHER" id="PTHR23175">
    <property type="entry name" value="PDZ DOMAIN-CONTAINING PROTEIN"/>
    <property type="match status" value="1"/>
</dbReference>
<keyword evidence="1" id="KW-0343">GTPase activation</keyword>
<feature type="compositionally biased region" description="Polar residues" evidence="2">
    <location>
        <begin position="1114"/>
        <end position="1139"/>
    </location>
</feature>
<dbReference type="Gene3D" id="1.10.555.10">
    <property type="entry name" value="Rho GTPase activation protein"/>
    <property type="match status" value="1"/>
</dbReference>
<feature type="compositionally biased region" description="Basic and acidic residues" evidence="2">
    <location>
        <begin position="478"/>
        <end position="507"/>
    </location>
</feature>
<dbReference type="GO" id="GO:0005096">
    <property type="term" value="F:GTPase activator activity"/>
    <property type="evidence" value="ECO:0007669"/>
    <property type="project" value="UniProtKB-KW"/>
</dbReference>
<dbReference type="Pfam" id="PF00169">
    <property type="entry name" value="PH"/>
    <property type="match status" value="1"/>
</dbReference>
<sequence length="1562" mass="174444">MDTIFVKQVREGSPADKAGLNAGDRIVSVDGENISGKKYQTVVDTIQSRNTSVVLEVVPKSDDILQVAYPSSSLRSPREKSESYNTPASEMASPTLESEFLSDDDILIVGGSPEKSAHGNVERTEIQLPIKSDSSVPKYLVSVPDRTDGNNSEHLVILPKDGTIEIQGLKTGSPSRKLDFSQGGLRSTVIDSKDTRASKSDLPSDTQTSKHVYPQRPFRLTGVLGSPGSKGSPGRAPHGAQLQCDSNPVDVSTSSPVGKYRQCVNVLPNKPVLVKVETSHITEERGDIRTTSVPTRLQQGRSPQSGSVTPERLSTNSNVINISNSNDGQVRIRVKDPFYREHAQMYSHSTSGIDQSNPSMIVDASQPSVKLSKSRDKKVLPDNSADVPPVHSANRKYSDPIAVQRAEKLKPFHNLDLASLTTPRSGEAHKTKHDDTDGRIKKFLFQTTATIDIKDHNKKAGSSKEAPPAPVRSSSRGRVRERSLERDKKKEKTFLDRKQRSRSYDRNYHRKNARNQSIHQHTIYAEREQETQLLRPPRPRMRSRKDSDPTSPSHPTSPSPESKGTADKAAASKSLISRRTSYLKATKTEDGRSEKAGTPLPSNLEEIEHAQLPEENSRQTTVITVPALSIQKPRDLNLEAEGESSKTPSEGREVIKEGLLFGKWNLKDGRSWRTVWAKLINNSLYLYRENRDSAGNTSDVEAHPVDIDQAMVDIAYDYIKKKNVFRLCTVGGSDYLFCVSDKETMLSWIECIQSCRNSGGENKHVINEDLLLRRAQLHAPRKPVPLRTPSPNESNKRASSRRHESKDASNIKQRGSQRHSKKTRKKPLPPNQEELDNDSLTFGIPLEYLPTSSTNEFVPLFLEKCCSIVETFGLDVVGVYRVPGNTGGIGYLKSELQADIRELDFRDERWRDVNVISSLLKYFFRKLPNPLIPSEQYSFFIQANRTKDPAQRMANIRREIHNLPEHHFAALQFLIKHLKLISNNCSVNKMEVRNLAIVFGPTLIRTADDNMVQMVQDMSDQCKIVESVIEHCDWFFCEDVESQQNIPHDALPGADIMTDANVLLTKAREDKRNNETISPKDIVASVLSAANRKLKKPDRRSIDASKDTDEKDGGQSTTSSNSKASTRGSSRTESQSTEADSGRTLEDNSPNSKRTFHNNSKDRHQKGDGTANWIIGTSPRYQWKQTEYSKEREIIEQKHKLAVQDYEKEESTNLEEIFRSKERLKDFCSSKTSAIETVVTVDTQSVTSDYSTTSSNNNNCFTDHSTRTTDRGRKSSTSLTPDSNVSSEDSEFFRSITAAYEVKYQSLFNKESDESSTLVGEESENSSSVSGTEQRPDNFPRSKSFTSGQLLACSQSPQKSDNVSRPTSLGLGDRRNSLKLSAASQSLLVSPRSPQKKTKIEVTIVYEKSEVTPQLEKKTKCHSLESSPEKKQALSPAARKEKNRQQRRRRHTLGGPNEARNSQKIVEITLVGEHTTTKSENASPVRRLKSSQSFGKASDIKEREKRRNCSSNPNLIDGVLDGGKSLTLPPKKKPASPTKSDKDYHPQKLNTKQEFFEIQAAL</sequence>
<feature type="compositionally biased region" description="Low complexity" evidence="2">
    <location>
        <begin position="1248"/>
        <end position="1259"/>
    </location>
</feature>
<feature type="compositionally biased region" description="Basic and acidic residues" evidence="2">
    <location>
        <begin position="1099"/>
        <end position="1113"/>
    </location>
</feature>
<feature type="compositionally biased region" description="Basic and acidic residues" evidence="2">
    <location>
        <begin position="1498"/>
        <end position="1507"/>
    </location>
</feature>
<feature type="domain" description="PDZ" evidence="4">
    <location>
        <begin position="1"/>
        <end position="61"/>
    </location>
</feature>
<dbReference type="Gene3D" id="2.30.29.30">
    <property type="entry name" value="Pleckstrin-homology domain (PH domain)/Phosphotyrosine-binding domain (PTB)"/>
    <property type="match status" value="1"/>
</dbReference>
<feature type="compositionally biased region" description="Low complexity" evidence="2">
    <location>
        <begin position="549"/>
        <end position="560"/>
    </location>
</feature>
<organism evidence="6 7">
    <name type="scientific">Stichopus japonicus</name>
    <name type="common">Sea cucumber</name>
    <dbReference type="NCBI Taxonomy" id="307972"/>
    <lineage>
        <taxon>Eukaryota</taxon>
        <taxon>Metazoa</taxon>
        <taxon>Echinodermata</taxon>
        <taxon>Eleutherozoa</taxon>
        <taxon>Echinozoa</taxon>
        <taxon>Holothuroidea</taxon>
        <taxon>Aspidochirotacea</taxon>
        <taxon>Aspidochirotida</taxon>
        <taxon>Stichopodidae</taxon>
        <taxon>Apostichopus</taxon>
    </lineage>
</organism>
<evidence type="ECO:0000259" key="4">
    <source>
        <dbReference type="PROSITE" id="PS50106"/>
    </source>
</evidence>
<dbReference type="PROSITE" id="PS50106">
    <property type="entry name" value="PDZ"/>
    <property type="match status" value="1"/>
</dbReference>
<evidence type="ECO:0000313" key="7">
    <source>
        <dbReference type="Proteomes" id="UP000230750"/>
    </source>
</evidence>
<feature type="region of interest" description="Disordered" evidence="2">
    <location>
        <begin position="1093"/>
        <end position="1174"/>
    </location>
</feature>
<dbReference type="SMART" id="SM00233">
    <property type="entry name" value="PH"/>
    <property type="match status" value="1"/>
</dbReference>
<feature type="domain" description="PH" evidence="3">
    <location>
        <begin position="653"/>
        <end position="757"/>
    </location>
</feature>
<dbReference type="SUPFAM" id="SSF50156">
    <property type="entry name" value="PDZ domain-like"/>
    <property type="match status" value="1"/>
</dbReference>
<dbReference type="STRING" id="307972.A0A2G8LQB7"/>
<feature type="compositionally biased region" description="Polar residues" evidence="2">
    <location>
        <begin position="289"/>
        <end position="308"/>
    </location>
</feature>
<feature type="region of interest" description="Disordered" evidence="2">
    <location>
        <begin position="1248"/>
        <end position="1290"/>
    </location>
</feature>
<feature type="region of interest" description="Disordered" evidence="2">
    <location>
        <begin position="415"/>
        <end position="435"/>
    </location>
</feature>
<dbReference type="SUPFAM" id="SSF48350">
    <property type="entry name" value="GTPase activation domain, GAP"/>
    <property type="match status" value="1"/>
</dbReference>
<evidence type="ECO:0000259" key="3">
    <source>
        <dbReference type="PROSITE" id="PS50003"/>
    </source>
</evidence>
<reference evidence="6 7" key="1">
    <citation type="journal article" date="2017" name="PLoS Biol.">
        <title>The sea cucumber genome provides insights into morphological evolution and visceral regeneration.</title>
        <authorList>
            <person name="Zhang X."/>
            <person name="Sun L."/>
            <person name="Yuan J."/>
            <person name="Sun Y."/>
            <person name="Gao Y."/>
            <person name="Zhang L."/>
            <person name="Li S."/>
            <person name="Dai H."/>
            <person name="Hamel J.F."/>
            <person name="Liu C."/>
            <person name="Yu Y."/>
            <person name="Liu S."/>
            <person name="Lin W."/>
            <person name="Guo K."/>
            <person name="Jin S."/>
            <person name="Xu P."/>
            <person name="Storey K.B."/>
            <person name="Huan P."/>
            <person name="Zhang T."/>
            <person name="Zhou Y."/>
            <person name="Zhang J."/>
            <person name="Lin C."/>
            <person name="Li X."/>
            <person name="Xing L."/>
            <person name="Huo D."/>
            <person name="Sun M."/>
            <person name="Wang L."/>
            <person name="Mercier A."/>
            <person name="Li F."/>
            <person name="Yang H."/>
            <person name="Xiang J."/>
        </authorList>
    </citation>
    <scope>NUCLEOTIDE SEQUENCE [LARGE SCALE GENOMIC DNA]</scope>
    <source>
        <strain evidence="6">Shaxun</strain>
        <tissue evidence="6">Muscle</tissue>
    </source>
</reference>
<dbReference type="InterPro" id="IPR000198">
    <property type="entry name" value="RhoGAP_dom"/>
</dbReference>
<dbReference type="PROSITE" id="PS50238">
    <property type="entry name" value="RHOGAP"/>
    <property type="match status" value="1"/>
</dbReference>
<evidence type="ECO:0000259" key="5">
    <source>
        <dbReference type="PROSITE" id="PS50238"/>
    </source>
</evidence>
<dbReference type="Proteomes" id="UP000230750">
    <property type="component" value="Unassembled WGS sequence"/>
</dbReference>
<dbReference type="InterPro" id="IPR036034">
    <property type="entry name" value="PDZ_sf"/>
</dbReference>
<dbReference type="Pfam" id="PF17820">
    <property type="entry name" value="PDZ_6"/>
    <property type="match status" value="1"/>
</dbReference>
<keyword evidence="7" id="KW-1185">Reference proteome</keyword>
<dbReference type="PANTHER" id="PTHR23175:SF23">
    <property type="entry name" value="PDZ DOMAIN-CONTAINING PROTEIN"/>
    <property type="match status" value="1"/>
</dbReference>
<protein>
    <submittedName>
        <fullName evidence="6">Putative rho GTPase-activating protein 21-like</fullName>
    </submittedName>
</protein>
<feature type="region of interest" description="Disordered" evidence="2">
    <location>
        <begin position="1413"/>
        <end position="1552"/>
    </location>
</feature>
<feature type="compositionally biased region" description="Polar residues" evidence="2">
    <location>
        <begin position="201"/>
        <end position="210"/>
    </location>
</feature>
<dbReference type="InterPro" id="IPR041489">
    <property type="entry name" value="PDZ_6"/>
</dbReference>
<feature type="compositionally biased region" description="Basic residues" evidence="2">
    <location>
        <begin position="815"/>
        <end position="827"/>
    </location>
</feature>
<dbReference type="GO" id="GO:0007165">
    <property type="term" value="P:signal transduction"/>
    <property type="evidence" value="ECO:0007669"/>
    <property type="project" value="InterPro"/>
</dbReference>
<comment type="caution">
    <text evidence="6">The sequence shown here is derived from an EMBL/GenBank/DDBJ whole genome shotgun (WGS) entry which is preliminary data.</text>
</comment>
<name>A0A2G8LQB7_STIJA</name>
<feature type="region of interest" description="Disordered" evidence="2">
    <location>
        <begin position="71"/>
        <end position="93"/>
    </location>
</feature>
<dbReference type="InterPro" id="IPR001849">
    <property type="entry name" value="PH_domain"/>
</dbReference>
<feature type="region of interest" description="Disordered" evidence="2">
    <location>
        <begin position="780"/>
        <end position="838"/>
    </location>
</feature>
<gene>
    <name evidence="6" type="ORF">BSL78_00635</name>
</gene>
<dbReference type="OrthoDB" id="6281275at2759"/>
<dbReference type="EMBL" id="MRZV01000012">
    <property type="protein sequence ID" value="PIK62435.1"/>
    <property type="molecule type" value="Genomic_DNA"/>
</dbReference>
<dbReference type="InterPro" id="IPR008936">
    <property type="entry name" value="Rho_GTPase_activation_prot"/>
</dbReference>
<feature type="compositionally biased region" description="Polar residues" evidence="2">
    <location>
        <begin position="1341"/>
        <end position="1367"/>
    </location>
</feature>